<accession>A0ABQ8RZI4</accession>
<dbReference type="EMBL" id="JAJSOF020000038">
    <property type="protein sequence ID" value="KAJ4427151.1"/>
    <property type="molecule type" value="Genomic_DNA"/>
</dbReference>
<proteinExistence type="predicted"/>
<organism evidence="1 2">
    <name type="scientific">Periplaneta americana</name>
    <name type="common">American cockroach</name>
    <name type="synonym">Blatta americana</name>
    <dbReference type="NCBI Taxonomy" id="6978"/>
    <lineage>
        <taxon>Eukaryota</taxon>
        <taxon>Metazoa</taxon>
        <taxon>Ecdysozoa</taxon>
        <taxon>Arthropoda</taxon>
        <taxon>Hexapoda</taxon>
        <taxon>Insecta</taxon>
        <taxon>Pterygota</taxon>
        <taxon>Neoptera</taxon>
        <taxon>Polyneoptera</taxon>
        <taxon>Dictyoptera</taxon>
        <taxon>Blattodea</taxon>
        <taxon>Blattoidea</taxon>
        <taxon>Blattidae</taxon>
        <taxon>Blattinae</taxon>
        <taxon>Periplaneta</taxon>
    </lineage>
</organism>
<protein>
    <recommendedName>
        <fullName evidence="3">DDE-1 domain-containing protein</fullName>
    </recommendedName>
</protein>
<name>A0ABQ8RZI4_PERAM</name>
<keyword evidence="2" id="KW-1185">Reference proteome</keyword>
<reference evidence="1 2" key="1">
    <citation type="journal article" date="2022" name="Allergy">
        <title>Genome assembly and annotation of Periplaneta americana reveal a comprehensive cockroach allergen profile.</title>
        <authorList>
            <person name="Wang L."/>
            <person name="Xiong Q."/>
            <person name="Saelim N."/>
            <person name="Wang L."/>
            <person name="Nong W."/>
            <person name="Wan A.T."/>
            <person name="Shi M."/>
            <person name="Liu X."/>
            <person name="Cao Q."/>
            <person name="Hui J.H.L."/>
            <person name="Sookrung N."/>
            <person name="Leung T.F."/>
            <person name="Tungtrongchitr A."/>
            <person name="Tsui S.K.W."/>
        </authorList>
    </citation>
    <scope>NUCLEOTIDE SEQUENCE [LARGE SCALE GENOMIC DNA]</scope>
    <source>
        <strain evidence="1">PWHHKU_190912</strain>
    </source>
</reference>
<sequence length="302" mass="33769">MHRRPVLKLFLHTPHFTDSTGPGFSSTPPITNSMASIRITKLLRVGSALPWPEAAGSTSPPAPHRIICLDNTPAHVEWESTENSQHTFLRRPAKTYECSRSSSEIPLGSCRENPVRPDRQPVASVRTNQVSKFRKQFPKLSLPPCPVPTRWGSWLEVCNYYAHHLQSVKKVVQSFDTDDAAAIQISQELLNDETIEKEDTDIKRYDSLELPIADIDCNSLILTSFSMTEYCENMIACIAGLVVKSLRKYGVINLKTLFMTCFGGCPSILSDITTTLVQVFDRDVAWLEGESPENGGQPRKHV</sequence>
<evidence type="ECO:0000313" key="1">
    <source>
        <dbReference type="EMBL" id="KAJ4427151.1"/>
    </source>
</evidence>
<comment type="caution">
    <text evidence="1">The sequence shown here is derived from an EMBL/GenBank/DDBJ whole genome shotgun (WGS) entry which is preliminary data.</text>
</comment>
<dbReference type="Proteomes" id="UP001148838">
    <property type="component" value="Unassembled WGS sequence"/>
</dbReference>
<evidence type="ECO:0000313" key="2">
    <source>
        <dbReference type="Proteomes" id="UP001148838"/>
    </source>
</evidence>
<gene>
    <name evidence="1" type="ORF">ANN_24767</name>
</gene>
<evidence type="ECO:0008006" key="3">
    <source>
        <dbReference type="Google" id="ProtNLM"/>
    </source>
</evidence>